<reference evidence="10" key="1">
    <citation type="submission" date="2016-05" db="UniProtKB">
        <authorList>
            <consortium name="WormBaseParasite"/>
        </authorList>
    </citation>
    <scope>IDENTIFICATION</scope>
</reference>
<evidence type="ECO:0000256" key="6">
    <source>
        <dbReference type="SAM" id="MobiDB-lite"/>
    </source>
</evidence>
<evidence type="ECO:0000256" key="2">
    <source>
        <dbReference type="ARBA" id="ARBA00022603"/>
    </source>
</evidence>
<feature type="compositionally biased region" description="Acidic residues" evidence="6">
    <location>
        <begin position="74"/>
        <end position="84"/>
    </location>
</feature>
<dbReference type="AlphaFoldDB" id="A0A0M3IJ42"/>
<dbReference type="PROSITE" id="PS50868">
    <property type="entry name" value="POST_SET"/>
    <property type="match status" value="1"/>
</dbReference>
<dbReference type="PROSITE" id="PS50280">
    <property type="entry name" value="SET"/>
    <property type="match status" value="1"/>
</dbReference>
<feature type="compositionally biased region" description="Basic and acidic residues" evidence="6">
    <location>
        <begin position="85"/>
        <end position="94"/>
    </location>
</feature>
<dbReference type="PANTHER" id="PTHR46024:SF1">
    <property type="entry name" value="HISTONE-LYSINE N-METHYLTRANSFERASE EGGLESS"/>
    <property type="match status" value="1"/>
</dbReference>
<accession>A0A0M3IJ42</accession>
<dbReference type="Pfam" id="PF00856">
    <property type="entry name" value="SET"/>
    <property type="match status" value="1"/>
</dbReference>
<feature type="domain" description="Post-SET" evidence="8">
    <location>
        <begin position="320"/>
        <end position="336"/>
    </location>
</feature>
<dbReference type="InterPro" id="IPR003616">
    <property type="entry name" value="Post-SET_dom"/>
</dbReference>
<proteinExistence type="predicted"/>
<dbReference type="GO" id="GO:0010629">
    <property type="term" value="P:negative regulation of gene expression"/>
    <property type="evidence" value="ECO:0007669"/>
    <property type="project" value="TreeGrafter"/>
</dbReference>
<dbReference type="GO" id="GO:0032259">
    <property type="term" value="P:methylation"/>
    <property type="evidence" value="ECO:0007669"/>
    <property type="project" value="UniProtKB-KW"/>
</dbReference>
<dbReference type="InterPro" id="IPR051516">
    <property type="entry name" value="SETDB_methyltransferase"/>
</dbReference>
<evidence type="ECO:0000259" key="7">
    <source>
        <dbReference type="PROSITE" id="PS50280"/>
    </source>
</evidence>
<evidence type="ECO:0000256" key="5">
    <source>
        <dbReference type="ARBA" id="ARBA00023242"/>
    </source>
</evidence>
<dbReference type="Gene3D" id="2.170.270.10">
    <property type="entry name" value="SET domain"/>
    <property type="match status" value="2"/>
</dbReference>
<feature type="compositionally biased region" description="Basic and acidic residues" evidence="6">
    <location>
        <begin position="144"/>
        <end position="155"/>
    </location>
</feature>
<dbReference type="InterPro" id="IPR001214">
    <property type="entry name" value="SET_dom"/>
</dbReference>
<evidence type="ECO:0000256" key="4">
    <source>
        <dbReference type="ARBA" id="ARBA00022691"/>
    </source>
</evidence>
<evidence type="ECO:0000313" key="9">
    <source>
        <dbReference type="Proteomes" id="UP000036681"/>
    </source>
</evidence>
<feature type="region of interest" description="Disordered" evidence="6">
    <location>
        <begin position="73"/>
        <end position="160"/>
    </location>
</feature>
<keyword evidence="3" id="KW-0808">Transferase</keyword>
<feature type="region of interest" description="Disordered" evidence="6">
    <location>
        <begin position="208"/>
        <end position="231"/>
    </location>
</feature>
<dbReference type="Proteomes" id="UP000036681">
    <property type="component" value="Unplaced"/>
</dbReference>
<keyword evidence="4" id="KW-0949">S-adenosyl-L-methionine</keyword>
<dbReference type="GO" id="GO:0070828">
    <property type="term" value="P:heterochromatin organization"/>
    <property type="evidence" value="ECO:0007669"/>
    <property type="project" value="TreeGrafter"/>
</dbReference>
<evidence type="ECO:0000259" key="8">
    <source>
        <dbReference type="PROSITE" id="PS50868"/>
    </source>
</evidence>
<dbReference type="SMART" id="SM00317">
    <property type="entry name" value="SET"/>
    <property type="match status" value="1"/>
</dbReference>
<keyword evidence="9" id="KW-1185">Reference proteome</keyword>
<name>A0A0M3IJ42_ASCLU</name>
<feature type="domain" description="SET" evidence="7">
    <location>
        <begin position="3"/>
        <end position="311"/>
    </location>
</feature>
<keyword evidence="5" id="KW-0539">Nucleus</keyword>
<sequence length="336" mass="37501">MRFPLELFKTPKIGWGVRTLVDVPAGAFVCTYAGAILTDSQAEECGKAYGDEYFADVNLVEVVEKEKQNAGVDIGEDYFSDEGDEKSSHSDKDSLSSATSSESEIEDTDYDSYQESYGSESGEELATAADRRTRERSRRNVSNVEERSRNAREGTSDSVGTFPVYEYHSLRLEGKERTGGWRAGCRLEETLQADLAFARTSLFVGGSDERDDTMGASSKQNGDDEGTSSADALRAGRFNMVSYVESQKRPSLYTIDAKRKGNIGRFFNHSCEPNMRTCHVYVDTHDFRLPWIAFFTTKYVPAGTELCWDYGYTEGTVAGKKMRCLCGSRSCRKRLL</sequence>
<dbReference type="PANTHER" id="PTHR46024">
    <property type="entry name" value="HISTONE-LYSINE N-METHYLTRANSFERASE EGGLESS"/>
    <property type="match status" value="1"/>
</dbReference>
<evidence type="ECO:0000256" key="1">
    <source>
        <dbReference type="ARBA" id="ARBA00004123"/>
    </source>
</evidence>
<protein>
    <submittedName>
        <fullName evidence="10">SET domain-containing protein</fullName>
    </submittedName>
</protein>
<dbReference type="WBParaSite" id="ALUE_0001862601-mRNA-1">
    <property type="protein sequence ID" value="ALUE_0001862601-mRNA-1"/>
    <property type="gene ID" value="ALUE_0001862601"/>
</dbReference>
<dbReference type="SUPFAM" id="SSF82199">
    <property type="entry name" value="SET domain"/>
    <property type="match status" value="1"/>
</dbReference>
<dbReference type="GO" id="GO:0046974">
    <property type="term" value="F:histone H3K9 methyltransferase activity"/>
    <property type="evidence" value="ECO:0007669"/>
    <property type="project" value="TreeGrafter"/>
</dbReference>
<evidence type="ECO:0000313" key="10">
    <source>
        <dbReference type="WBParaSite" id="ALUE_0001862601-mRNA-1"/>
    </source>
</evidence>
<dbReference type="InterPro" id="IPR046341">
    <property type="entry name" value="SET_dom_sf"/>
</dbReference>
<dbReference type="GO" id="GO:0005634">
    <property type="term" value="C:nucleus"/>
    <property type="evidence" value="ECO:0007669"/>
    <property type="project" value="UniProtKB-SubCell"/>
</dbReference>
<organism evidence="9 10">
    <name type="scientific">Ascaris lumbricoides</name>
    <name type="common">Giant roundworm</name>
    <dbReference type="NCBI Taxonomy" id="6252"/>
    <lineage>
        <taxon>Eukaryota</taxon>
        <taxon>Metazoa</taxon>
        <taxon>Ecdysozoa</taxon>
        <taxon>Nematoda</taxon>
        <taxon>Chromadorea</taxon>
        <taxon>Rhabditida</taxon>
        <taxon>Spirurina</taxon>
        <taxon>Ascaridomorpha</taxon>
        <taxon>Ascaridoidea</taxon>
        <taxon>Ascarididae</taxon>
        <taxon>Ascaris</taxon>
    </lineage>
</organism>
<comment type="subcellular location">
    <subcellularLocation>
        <location evidence="1">Nucleus</location>
    </subcellularLocation>
</comment>
<evidence type="ECO:0000256" key="3">
    <source>
        <dbReference type="ARBA" id="ARBA00022679"/>
    </source>
</evidence>
<feature type="compositionally biased region" description="Acidic residues" evidence="6">
    <location>
        <begin position="103"/>
        <end position="112"/>
    </location>
</feature>
<keyword evidence="2" id="KW-0489">Methyltransferase</keyword>